<dbReference type="SMART" id="SM01234">
    <property type="entry name" value="Haemolytic"/>
    <property type="match status" value="1"/>
</dbReference>
<evidence type="ECO:0000313" key="2">
    <source>
        <dbReference type="EMBL" id="GGT47975.1"/>
    </source>
</evidence>
<dbReference type="EMBL" id="BMQQ01000020">
    <property type="protein sequence ID" value="GGT47975.1"/>
    <property type="molecule type" value="Genomic_DNA"/>
</dbReference>
<reference evidence="2" key="1">
    <citation type="journal article" date="2014" name="Int. J. Syst. Evol. Microbiol.">
        <title>Complete genome sequence of Corynebacterium casei LMG S-19264T (=DSM 44701T), isolated from a smear-ripened cheese.</title>
        <authorList>
            <consortium name="US DOE Joint Genome Institute (JGI-PGF)"/>
            <person name="Walter F."/>
            <person name="Albersmeier A."/>
            <person name="Kalinowski J."/>
            <person name="Ruckert C."/>
        </authorList>
    </citation>
    <scope>NUCLEOTIDE SEQUENCE</scope>
    <source>
        <strain evidence="2">JCM 3172</strain>
    </source>
</reference>
<sequence length="147" mass="15903">MAKSSGNNRHKSRPDGPPEQKEGFCENACDLTLHPCCCGGVWAQSALLLPLFRTSASLVRGDDPAAPRPSGRVASAMYRSVRRYRVAISPTRPACCPYTPSCSTYAVKALHRHGALRGGGLILARLLRCRPAAARRRGFHDPVPPRA</sequence>
<feature type="region of interest" description="Disordered" evidence="1">
    <location>
        <begin position="1"/>
        <end position="21"/>
    </location>
</feature>
<accession>A0A918LSV4</accession>
<name>A0A918LSV4_9ACTN</name>
<dbReference type="Proteomes" id="UP000619486">
    <property type="component" value="Unassembled WGS sequence"/>
</dbReference>
<evidence type="ECO:0000256" key="1">
    <source>
        <dbReference type="SAM" id="MobiDB-lite"/>
    </source>
</evidence>
<gene>
    <name evidence="2" type="ORF">GCM10014713_47680</name>
</gene>
<dbReference type="NCBIfam" id="TIGR00278">
    <property type="entry name" value="membrane protein insertion efficiency factor YidD"/>
    <property type="match status" value="1"/>
</dbReference>
<evidence type="ECO:0000313" key="3">
    <source>
        <dbReference type="Proteomes" id="UP000619486"/>
    </source>
</evidence>
<evidence type="ECO:0008006" key="4">
    <source>
        <dbReference type="Google" id="ProtNLM"/>
    </source>
</evidence>
<proteinExistence type="predicted"/>
<keyword evidence="3" id="KW-1185">Reference proteome</keyword>
<dbReference type="RefSeq" id="WP_229833179.1">
    <property type="nucleotide sequence ID" value="NZ_BMQQ01000020.1"/>
</dbReference>
<dbReference type="PANTHER" id="PTHR33383">
    <property type="entry name" value="MEMBRANE PROTEIN INSERTION EFFICIENCY FACTOR-RELATED"/>
    <property type="match status" value="1"/>
</dbReference>
<protein>
    <recommendedName>
        <fullName evidence="4">Membrane protein insertion efficiency factor</fullName>
    </recommendedName>
</protein>
<organism evidence="2 3">
    <name type="scientific">Streptomyces purpureus</name>
    <dbReference type="NCBI Taxonomy" id="1951"/>
    <lineage>
        <taxon>Bacteria</taxon>
        <taxon>Bacillati</taxon>
        <taxon>Actinomycetota</taxon>
        <taxon>Actinomycetes</taxon>
        <taxon>Kitasatosporales</taxon>
        <taxon>Streptomycetaceae</taxon>
        <taxon>Streptomyces</taxon>
    </lineage>
</organism>
<dbReference type="AlphaFoldDB" id="A0A918LSV4"/>
<reference evidence="2" key="2">
    <citation type="submission" date="2020-09" db="EMBL/GenBank/DDBJ databases">
        <authorList>
            <person name="Sun Q."/>
            <person name="Ohkuma M."/>
        </authorList>
    </citation>
    <scope>NUCLEOTIDE SEQUENCE</scope>
    <source>
        <strain evidence="2">JCM 3172</strain>
    </source>
</reference>
<dbReference type="InterPro" id="IPR002696">
    <property type="entry name" value="Membr_insert_effic_factor_YidD"/>
</dbReference>
<dbReference type="PANTHER" id="PTHR33383:SF1">
    <property type="entry name" value="MEMBRANE PROTEIN INSERTION EFFICIENCY FACTOR-RELATED"/>
    <property type="match status" value="1"/>
</dbReference>
<dbReference type="Pfam" id="PF01809">
    <property type="entry name" value="YidD"/>
    <property type="match status" value="1"/>
</dbReference>
<comment type="caution">
    <text evidence="2">The sequence shown here is derived from an EMBL/GenBank/DDBJ whole genome shotgun (WGS) entry which is preliminary data.</text>
</comment>